<organism evidence="2 3">
    <name type="scientific">Alistipes indistinctus YIT 12060</name>
    <dbReference type="NCBI Taxonomy" id="742725"/>
    <lineage>
        <taxon>Bacteria</taxon>
        <taxon>Pseudomonadati</taxon>
        <taxon>Bacteroidota</taxon>
        <taxon>Bacteroidia</taxon>
        <taxon>Bacteroidales</taxon>
        <taxon>Rikenellaceae</taxon>
        <taxon>Alistipes</taxon>
    </lineage>
</organism>
<dbReference type="EMBL" id="ADLD01000013">
    <property type="protein sequence ID" value="EHB91266.1"/>
    <property type="molecule type" value="Genomic_DNA"/>
</dbReference>
<keyword evidence="1" id="KW-0812">Transmembrane</keyword>
<dbReference type="eggNOG" id="ENOG50315DF">
    <property type="taxonomic scope" value="Bacteria"/>
</dbReference>
<proteinExistence type="predicted"/>
<dbReference type="AlphaFoldDB" id="G5H9K0"/>
<evidence type="ECO:0000313" key="3">
    <source>
        <dbReference type="Proteomes" id="UP000006008"/>
    </source>
</evidence>
<evidence type="ECO:0000256" key="1">
    <source>
        <dbReference type="SAM" id="Phobius"/>
    </source>
</evidence>
<feature type="transmembrane region" description="Helical" evidence="1">
    <location>
        <begin position="34"/>
        <end position="59"/>
    </location>
</feature>
<sequence>MYRLLEYGILFFVMVILQVFLFSRIGISIYVNPLVYIAFLILLPMEIAGALLLVLGMVLGMTVDFFMGTAGINTIATLFAAFCRPAVLTLLVGKDEVKEGGVPNVNRIGLKRFLRYAGVIVLLHGTVFFVLESLTWSFFYLTLLRIICSSVITLLLVYFCQKLFAVNRQGGYGEI</sequence>
<dbReference type="RefSeq" id="WP_009134121.1">
    <property type="nucleotide sequence ID" value="NZ_CP102250.1"/>
</dbReference>
<evidence type="ECO:0008006" key="4">
    <source>
        <dbReference type="Google" id="ProtNLM"/>
    </source>
</evidence>
<protein>
    <recommendedName>
        <fullName evidence="4">Rod shape-determining protein MreD</fullName>
    </recommendedName>
</protein>
<dbReference type="PATRIC" id="fig|742725.3.peg.1391"/>
<feature type="transmembrane region" description="Helical" evidence="1">
    <location>
        <begin position="113"/>
        <end position="131"/>
    </location>
</feature>
<keyword evidence="1" id="KW-1133">Transmembrane helix</keyword>
<feature type="transmembrane region" description="Helical" evidence="1">
    <location>
        <begin position="137"/>
        <end position="159"/>
    </location>
</feature>
<feature type="transmembrane region" description="Helical" evidence="1">
    <location>
        <begin position="65"/>
        <end position="92"/>
    </location>
</feature>
<accession>G5H9K0</accession>
<dbReference type="GeneID" id="92815655"/>
<gene>
    <name evidence="2" type="ORF">HMPREF9450_01315</name>
</gene>
<name>G5H9K0_9BACT</name>
<dbReference type="STRING" id="742725.HMPREF9450_01315"/>
<dbReference type="OrthoDB" id="1132160at2"/>
<dbReference type="HOGENOM" id="CLU_125324_2_0_10"/>
<keyword evidence="1" id="KW-0472">Membrane</keyword>
<dbReference type="Proteomes" id="UP000006008">
    <property type="component" value="Unassembled WGS sequence"/>
</dbReference>
<feature type="transmembrane region" description="Helical" evidence="1">
    <location>
        <begin position="6"/>
        <end position="27"/>
    </location>
</feature>
<reference evidence="2 3" key="1">
    <citation type="submission" date="2011-08" db="EMBL/GenBank/DDBJ databases">
        <title>The Genome Sequence of Alistipes indistinctus YIT 12060.</title>
        <authorList>
            <consortium name="The Broad Institute Genome Sequencing Platform"/>
            <person name="Earl A."/>
            <person name="Ward D."/>
            <person name="Feldgarden M."/>
            <person name="Gevers D."/>
            <person name="Morotomi M."/>
            <person name="Young S.K."/>
            <person name="Zeng Q."/>
            <person name="Gargeya S."/>
            <person name="Fitzgerald M."/>
            <person name="Haas B."/>
            <person name="Abouelleil A."/>
            <person name="Alvarado L."/>
            <person name="Arachchi H.M."/>
            <person name="Berlin A."/>
            <person name="Brown A."/>
            <person name="Chapman S.B."/>
            <person name="Chen Z."/>
            <person name="Dunbar C."/>
            <person name="Freedman E."/>
            <person name="Gearin G."/>
            <person name="Gellesch M."/>
            <person name="Goldberg J."/>
            <person name="Griggs A."/>
            <person name="Gujja S."/>
            <person name="Heiman D."/>
            <person name="Howarth C."/>
            <person name="Larson L."/>
            <person name="Lui A."/>
            <person name="MacDonald P.J.P."/>
            <person name="Montmayeur A."/>
            <person name="Murphy C."/>
            <person name="Neiman D."/>
            <person name="Pearson M."/>
            <person name="Priest M."/>
            <person name="Roberts A."/>
            <person name="Saif S."/>
            <person name="Shea T."/>
            <person name="Shenoy N."/>
            <person name="Sisk P."/>
            <person name="Stolte C."/>
            <person name="Sykes S."/>
            <person name="Wortman J."/>
            <person name="Nusbaum C."/>
            <person name="Birren B."/>
        </authorList>
    </citation>
    <scope>NUCLEOTIDE SEQUENCE [LARGE SCALE GENOMIC DNA]</scope>
    <source>
        <strain evidence="2 3">YIT 12060</strain>
    </source>
</reference>
<evidence type="ECO:0000313" key="2">
    <source>
        <dbReference type="EMBL" id="EHB91266.1"/>
    </source>
</evidence>
<keyword evidence="3" id="KW-1185">Reference proteome</keyword>
<comment type="caution">
    <text evidence="2">The sequence shown here is derived from an EMBL/GenBank/DDBJ whole genome shotgun (WGS) entry which is preliminary data.</text>
</comment>